<evidence type="ECO:0000313" key="1">
    <source>
        <dbReference type="EMBL" id="MCL7035101.1"/>
    </source>
</evidence>
<reference evidence="1" key="1">
    <citation type="submission" date="2022-03" db="EMBL/GenBank/DDBJ databases">
        <title>A functionally conserved STORR gene fusion in Papaver species that diverged 16.8 million years ago.</title>
        <authorList>
            <person name="Catania T."/>
        </authorList>
    </citation>
    <scope>NUCLEOTIDE SEQUENCE</scope>
    <source>
        <strain evidence="1">S-191538</strain>
    </source>
</reference>
<dbReference type="EMBL" id="JAJJMA010153162">
    <property type="protein sequence ID" value="MCL7035101.1"/>
    <property type="molecule type" value="Genomic_DNA"/>
</dbReference>
<evidence type="ECO:0000313" key="2">
    <source>
        <dbReference type="Proteomes" id="UP001177140"/>
    </source>
</evidence>
<dbReference type="AlphaFoldDB" id="A0AA41SE73"/>
<protein>
    <submittedName>
        <fullName evidence="1">Uncharacterized protein</fullName>
    </submittedName>
</protein>
<sequence length="401" mass="45348">MLTLCQTFLSHLNKSSLSIKKKLVFMVFAMSVNQISIPLKLRKADIFIAQHSEATIPTLELISCDRSHKRYDICSRNGPTIMNPTKSTFHVVDPTSTSSSPMTVSEKIRPYPRKWETNLMSSHIKELTLLVTSSQLDVRCDIHHRNSALVFSSGGYTRNPYHGFDDGFIPLFVTLRTTYPSNENQPILVLSPYPIINLDNETSTHCFPSATVGLISHGFMTIDPTLLPNSETLHDFRVLLETAYAKTASTSTPQPRLVVVSRSGENVGRVMSNEGEVVVLAKEIGFDVTVFEPTKFTSLIKAYRLLNNTYAMMGVCYGKPAKEIGLDYLEYKIKVNESTLVHKYGEFSMVLKDPKSTAKKDWSIIKKIYLKEQDVRVNLVRFENYFTKAYKKAKKFMDKVG</sequence>
<dbReference type="Proteomes" id="UP001177140">
    <property type="component" value="Unassembled WGS sequence"/>
</dbReference>
<proteinExistence type="predicted"/>
<comment type="caution">
    <text evidence="1">The sequence shown here is derived from an EMBL/GenBank/DDBJ whole genome shotgun (WGS) entry which is preliminary data.</text>
</comment>
<dbReference type="GO" id="GO:0016757">
    <property type="term" value="F:glycosyltransferase activity"/>
    <property type="evidence" value="ECO:0007669"/>
    <property type="project" value="InterPro"/>
</dbReference>
<dbReference type="PANTHER" id="PTHR20961:SF98">
    <property type="entry name" value="GLYCOSYLTRANSFERASE"/>
    <property type="match status" value="1"/>
</dbReference>
<gene>
    <name evidence="1" type="ORF">MKW94_023001</name>
</gene>
<organism evidence="1 2">
    <name type="scientific">Papaver nudicaule</name>
    <name type="common">Iceland poppy</name>
    <dbReference type="NCBI Taxonomy" id="74823"/>
    <lineage>
        <taxon>Eukaryota</taxon>
        <taxon>Viridiplantae</taxon>
        <taxon>Streptophyta</taxon>
        <taxon>Embryophyta</taxon>
        <taxon>Tracheophyta</taxon>
        <taxon>Spermatophyta</taxon>
        <taxon>Magnoliopsida</taxon>
        <taxon>Ranunculales</taxon>
        <taxon>Papaveraceae</taxon>
        <taxon>Papaveroideae</taxon>
        <taxon>Papaver</taxon>
    </lineage>
</organism>
<dbReference type="InterPro" id="IPR007657">
    <property type="entry name" value="Glycosyltransferase_61"/>
</dbReference>
<accession>A0AA41SE73</accession>
<name>A0AA41SE73_PAPNU</name>
<dbReference type="PANTHER" id="PTHR20961">
    <property type="entry name" value="GLYCOSYLTRANSFERASE"/>
    <property type="match status" value="1"/>
</dbReference>
<keyword evidence="2" id="KW-1185">Reference proteome</keyword>